<dbReference type="InterPro" id="IPR002937">
    <property type="entry name" value="Amino_oxidase"/>
</dbReference>
<dbReference type="Pfam" id="PF01593">
    <property type="entry name" value="Amino_oxidase"/>
    <property type="match status" value="1"/>
</dbReference>
<evidence type="ECO:0000313" key="6">
    <source>
        <dbReference type="EMBL" id="RHW25696.1"/>
    </source>
</evidence>
<evidence type="ECO:0000259" key="5">
    <source>
        <dbReference type="Pfam" id="PF01593"/>
    </source>
</evidence>
<gene>
    <name evidence="6" type="ORF">D0Z08_18140</name>
</gene>
<protein>
    <recommendedName>
        <fullName evidence="3">Pyridine nucleotide-disulfide oxidoreductase domain-containing protein 2</fullName>
    </recommendedName>
</protein>
<dbReference type="InterPro" id="IPR036188">
    <property type="entry name" value="FAD/NAD-bd_sf"/>
</dbReference>
<evidence type="ECO:0000256" key="3">
    <source>
        <dbReference type="ARBA" id="ARBA00040298"/>
    </source>
</evidence>
<dbReference type="PANTHER" id="PTHR10668">
    <property type="entry name" value="PHYTOENE DEHYDROGENASE"/>
    <property type="match status" value="1"/>
</dbReference>
<feature type="region of interest" description="Disordered" evidence="4">
    <location>
        <begin position="551"/>
        <end position="572"/>
    </location>
</feature>
<dbReference type="Proteomes" id="UP000283644">
    <property type="component" value="Unassembled WGS sequence"/>
</dbReference>
<dbReference type="EMBL" id="QXGH01000022">
    <property type="protein sequence ID" value="RHW25696.1"/>
    <property type="molecule type" value="Genomic_DNA"/>
</dbReference>
<dbReference type="RefSeq" id="WP_118926663.1">
    <property type="nucleotide sequence ID" value="NZ_QXGH01000022.1"/>
</dbReference>
<sequence length="572" mass="62078">MPQVPATDTPREVDVVVVGSGHNGLVAAAYLAKAGLDVLVVEAAATAGGMTSTNPFEPEAPEYMINEASIQASLFRTTTIDADLGLSRKYGLKQTVIDPAHFQLAADGSSLGLWRDPRKTAAELEHFSRKDARALLELYEVIDAAVDIGLPMMQTNVTRPELMQIFKAVKGAAKNRKQLVNIGRWMTSSQAEAIEESFEHDMIRAPLLTSLPFMPFDADLSGWSLIYLGVLSKYGVAMFHGGTGSLPKALIGSIRDHGGDVITSSPVEQLLIEGNRCTGVRIAGGQEIRARRAVLTACSPKTTLTRLLPPGVLEPKKQNAADHIPTKKRGISDYKLNVALSGRIDMSKHEKWRGDGIDLRVACNCYHTYEQALEAARACVRGQVPDAVPGLAQVTNAFDPSMSPPGKDLWWFWTGLVPSIPEEGWDVARKKITESVMKDAEEYYKGVESLEVARRPLALPDIEERFWAIDGSVYHVDPTISRFGPNKPVAGFAGYATPVDGLFLTGSGTHPVAGISGMPGQNAARTMLKHFNLEDKGGRLGVLRAKLARDRELRGQEPYTSGQNDPFPTANL</sequence>
<evidence type="ECO:0000256" key="1">
    <source>
        <dbReference type="ARBA" id="ARBA00037217"/>
    </source>
</evidence>
<comment type="function">
    <text evidence="1">Probable oxidoreductase that may play a role as regulator of mitochondrial function.</text>
</comment>
<accession>A0A417XZB3</accession>
<proteinExistence type="predicted"/>
<comment type="caution">
    <text evidence="6">The sequence shown here is derived from an EMBL/GenBank/DDBJ whole genome shotgun (WGS) entry which is preliminary data.</text>
</comment>
<name>A0A417XZB3_9ACTN</name>
<feature type="domain" description="Amine oxidase" evidence="5">
    <location>
        <begin position="24"/>
        <end position="325"/>
    </location>
</feature>
<reference evidence="6 7" key="1">
    <citation type="submission" date="2018-09" db="EMBL/GenBank/DDBJ databases">
        <title>Genome sequencing of Nocardioides immobilis CCTCC AB 2017083 for comparison to Nocardioides silvaticus.</title>
        <authorList>
            <person name="Li C."/>
            <person name="Wang G."/>
        </authorList>
    </citation>
    <scope>NUCLEOTIDE SEQUENCE [LARGE SCALE GENOMIC DNA]</scope>
    <source>
        <strain evidence="6 7">CCTCC AB 2017083</strain>
    </source>
</reference>
<evidence type="ECO:0000313" key="7">
    <source>
        <dbReference type="Proteomes" id="UP000283644"/>
    </source>
</evidence>
<evidence type="ECO:0000256" key="2">
    <source>
        <dbReference type="ARBA" id="ARBA00038825"/>
    </source>
</evidence>
<organism evidence="6 7">
    <name type="scientific">Nocardioides immobilis</name>
    <dbReference type="NCBI Taxonomy" id="2049295"/>
    <lineage>
        <taxon>Bacteria</taxon>
        <taxon>Bacillati</taxon>
        <taxon>Actinomycetota</taxon>
        <taxon>Actinomycetes</taxon>
        <taxon>Propionibacteriales</taxon>
        <taxon>Nocardioidaceae</taxon>
        <taxon>Nocardioides</taxon>
    </lineage>
</organism>
<dbReference type="SUPFAM" id="SSF51905">
    <property type="entry name" value="FAD/NAD(P)-binding domain"/>
    <property type="match status" value="1"/>
</dbReference>
<dbReference type="AlphaFoldDB" id="A0A417XZB3"/>
<evidence type="ECO:0000256" key="4">
    <source>
        <dbReference type="SAM" id="MobiDB-lite"/>
    </source>
</evidence>
<dbReference type="GO" id="GO:0016491">
    <property type="term" value="F:oxidoreductase activity"/>
    <property type="evidence" value="ECO:0007669"/>
    <property type="project" value="InterPro"/>
</dbReference>
<keyword evidence="7" id="KW-1185">Reference proteome</keyword>
<dbReference type="OrthoDB" id="9774675at2"/>
<comment type="subunit">
    <text evidence="2">Interacts with COX5B; this interaction may contribute to localize PYROXD2 to the inner face of the inner mitochondrial membrane.</text>
</comment>
<feature type="compositionally biased region" description="Polar residues" evidence="4">
    <location>
        <begin position="558"/>
        <end position="572"/>
    </location>
</feature>
<dbReference type="PANTHER" id="PTHR10668:SF103">
    <property type="entry name" value="PYRIDINE NUCLEOTIDE-DISULFIDE OXIDOREDUCTASE DOMAIN-CONTAINING PROTEIN 2"/>
    <property type="match status" value="1"/>
</dbReference>
<dbReference type="Gene3D" id="3.50.50.60">
    <property type="entry name" value="FAD/NAD(P)-binding domain"/>
    <property type="match status" value="2"/>
</dbReference>